<dbReference type="Proteomes" id="UP000242715">
    <property type="component" value="Unassembled WGS sequence"/>
</dbReference>
<sequence length="156" mass="17030">MNKSKAKLGEDVGTGSFKGASPEDVRVGEIVVKLGTRQEMGEKSKGQQKKGGSHVKDPTMIEVTGKDIERQALLRKYKAKSDDVSWAQQGVVATISNGEAVPMVQTRITDAGFTNIFLIPMWADKVFVRSSGGDDVLAAINNANEFFTLIFSHWKQ</sequence>
<feature type="region of interest" description="Disordered" evidence="1">
    <location>
        <begin position="36"/>
        <end position="60"/>
    </location>
</feature>
<reference evidence="3" key="1">
    <citation type="journal article" date="2017" name="Front. Plant Sci.">
        <title>Climate Clever Clovers: New Paradigm to Reduce the Environmental Footprint of Ruminants by Breeding Low Methanogenic Forages Utilizing Haplotype Variation.</title>
        <authorList>
            <person name="Kaur P."/>
            <person name="Appels R."/>
            <person name="Bayer P.E."/>
            <person name="Keeble-Gagnere G."/>
            <person name="Wang J."/>
            <person name="Hirakawa H."/>
            <person name="Shirasawa K."/>
            <person name="Vercoe P."/>
            <person name="Stefanova K."/>
            <person name="Durmic Z."/>
            <person name="Nichols P."/>
            <person name="Revell C."/>
            <person name="Isobe S.N."/>
            <person name="Edwards D."/>
            <person name="Erskine W."/>
        </authorList>
    </citation>
    <scope>NUCLEOTIDE SEQUENCE [LARGE SCALE GENOMIC DNA]</scope>
    <source>
        <strain evidence="3">cv. Daliak</strain>
    </source>
</reference>
<gene>
    <name evidence="2" type="ORF">TSUD_134920</name>
</gene>
<accession>A0A2Z6MAQ5</accession>
<proteinExistence type="predicted"/>
<evidence type="ECO:0000313" key="3">
    <source>
        <dbReference type="Proteomes" id="UP000242715"/>
    </source>
</evidence>
<dbReference type="EMBL" id="DF973250">
    <property type="protein sequence ID" value="GAU22592.1"/>
    <property type="molecule type" value="Genomic_DNA"/>
</dbReference>
<feature type="region of interest" description="Disordered" evidence="1">
    <location>
        <begin position="1"/>
        <end position="21"/>
    </location>
</feature>
<evidence type="ECO:0008006" key="4">
    <source>
        <dbReference type="Google" id="ProtNLM"/>
    </source>
</evidence>
<dbReference type="OrthoDB" id="10564623at2759"/>
<dbReference type="AlphaFoldDB" id="A0A2Z6MAQ5"/>
<name>A0A2Z6MAQ5_TRISU</name>
<protein>
    <recommendedName>
        <fullName evidence="4">DUF4283 domain-containing protein</fullName>
    </recommendedName>
</protein>
<evidence type="ECO:0000256" key="1">
    <source>
        <dbReference type="SAM" id="MobiDB-lite"/>
    </source>
</evidence>
<keyword evidence="3" id="KW-1185">Reference proteome</keyword>
<organism evidence="2 3">
    <name type="scientific">Trifolium subterraneum</name>
    <name type="common">Subterranean clover</name>
    <dbReference type="NCBI Taxonomy" id="3900"/>
    <lineage>
        <taxon>Eukaryota</taxon>
        <taxon>Viridiplantae</taxon>
        <taxon>Streptophyta</taxon>
        <taxon>Embryophyta</taxon>
        <taxon>Tracheophyta</taxon>
        <taxon>Spermatophyta</taxon>
        <taxon>Magnoliopsida</taxon>
        <taxon>eudicotyledons</taxon>
        <taxon>Gunneridae</taxon>
        <taxon>Pentapetalae</taxon>
        <taxon>rosids</taxon>
        <taxon>fabids</taxon>
        <taxon>Fabales</taxon>
        <taxon>Fabaceae</taxon>
        <taxon>Papilionoideae</taxon>
        <taxon>50 kb inversion clade</taxon>
        <taxon>NPAAA clade</taxon>
        <taxon>Hologalegina</taxon>
        <taxon>IRL clade</taxon>
        <taxon>Trifolieae</taxon>
        <taxon>Trifolium</taxon>
    </lineage>
</organism>
<evidence type="ECO:0000313" key="2">
    <source>
        <dbReference type="EMBL" id="GAU22592.1"/>
    </source>
</evidence>